<proteinExistence type="predicted"/>
<dbReference type="Gene3D" id="3.30.1330.60">
    <property type="entry name" value="OmpA-like domain"/>
    <property type="match status" value="1"/>
</dbReference>
<dbReference type="SUPFAM" id="SSF103088">
    <property type="entry name" value="OmpA-like"/>
    <property type="match status" value="1"/>
</dbReference>
<dbReference type="Proteomes" id="UP001219862">
    <property type="component" value="Unassembled WGS sequence"/>
</dbReference>
<keyword evidence="1" id="KW-0472">Membrane</keyword>
<comment type="caution">
    <text evidence="3">The sequence shown here is derived from an EMBL/GenBank/DDBJ whole genome shotgun (WGS) entry which is preliminary data.</text>
</comment>
<name>A0ABT5KS31_9BURK</name>
<dbReference type="SUPFAM" id="SSF48452">
    <property type="entry name" value="TPR-like"/>
    <property type="match status" value="1"/>
</dbReference>
<dbReference type="InterPro" id="IPR036737">
    <property type="entry name" value="OmpA-like_sf"/>
</dbReference>
<dbReference type="Pfam" id="PF00691">
    <property type="entry name" value="OmpA"/>
    <property type="match status" value="1"/>
</dbReference>
<dbReference type="CDD" id="cd07185">
    <property type="entry name" value="OmpA_C-like"/>
    <property type="match status" value="1"/>
</dbReference>
<accession>A0ABT5KS31</accession>
<feature type="domain" description="OmpA-like" evidence="2">
    <location>
        <begin position="317"/>
        <end position="434"/>
    </location>
</feature>
<evidence type="ECO:0000313" key="3">
    <source>
        <dbReference type="EMBL" id="MDC8785730.1"/>
    </source>
</evidence>
<dbReference type="EMBL" id="JAQQXS010000008">
    <property type="protein sequence ID" value="MDC8785730.1"/>
    <property type="molecule type" value="Genomic_DNA"/>
</dbReference>
<gene>
    <name evidence="3" type="ORF">PRZ01_11045</name>
</gene>
<protein>
    <submittedName>
        <fullName evidence="3">OmpA family protein</fullName>
    </submittedName>
</protein>
<evidence type="ECO:0000313" key="4">
    <source>
        <dbReference type="Proteomes" id="UP001219862"/>
    </source>
</evidence>
<dbReference type="InterPro" id="IPR006665">
    <property type="entry name" value="OmpA-like"/>
</dbReference>
<sequence>MTPRPLFAALTRHDLARTSALLMLVLLFLQLGACNSPPPAPPTPQSVFEHEVQVVTESLLAQWRAQAKSVLIGPGRQRVSVGAITDQIGPTEGAPATPASPFMQQGTRASAQVRHWLAARLSALETEFELREIPPLQTGDPLPTTLLLTGTLSHKPTSSHLLESRQHLAAEKPPGPSTWVLTLSLIDLNSHQVLARQHGPVHIDSAASLPAPYFQDSPVLLPARPGTLLSERQGNTIKESTHDDMVTQTLLAQGQDAYATGAYAHALRMFEAAAQWGGQSLRAYNGQYLSHLKLGQQAQAHQAFHHMVATGLASRTLAVKFLFMPGQTAFWADSAVSSAYDFWLTEISSQVAAGTHCLEITGHTSRSGTEAFNRQLSLARSDRVRNLMVEKQAGLSGRLSTQGRGWLDNLVGSGSDDARDAIDRRVEFKVLDCAG</sequence>
<evidence type="ECO:0000259" key="2">
    <source>
        <dbReference type="PROSITE" id="PS51123"/>
    </source>
</evidence>
<dbReference type="PROSITE" id="PS51123">
    <property type="entry name" value="OMPA_2"/>
    <property type="match status" value="1"/>
</dbReference>
<keyword evidence="4" id="KW-1185">Reference proteome</keyword>
<dbReference type="InterPro" id="IPR011990">
    <property type="entry name" value="TPR-like_helical_dom_sf"/>
</dbReference>
<reference evidence="3 4" key="1">
    <citation type="submission" date="2022-10" db="EMBL/GenBank/DDBJ databases">
        <title>paucibacter sp. hw8 Genome sequencing.</title>
        <authorList>
            <person name="Park S."/>
        </authorList>
    </citation>
    <scope>NUCLEOTIDE SEQUENCE [LARGE SCALE GENOMIC DNA]</scope>
    <source>
        <strain evidence="4">hw8</strain>
    </source>
</reference>
<organism evidence="3 4">
    <name type="scientific">Roseateles koreensis</name>
    <dbReference type="NCBI Taxonomy" id="2987526"/>
    <lineage>
        <taxon>Bacteria</taxon>
        <taxon>Pseudomonadati</taxon>
        <taxon>Pseudomonadota</taxon>
        <taxon>Betaproteobacteria</taxon>
        <taxon>Burkholderiales</taxon>
        <taxon>Sphaerotilaceae</taxon>
        <taxon>Roseateles</taxon>
    </lineage>
</organism>
<evidence type="ECO:0000256" key="1">
    <source>
        <dbReference type="PROSITE-ProRule" id="PRU00473"/>
    </source>
</evidence>